<evidence type="ECO:0000313" key="11">
    <source>
        <dbReference type="Proteomes" id="UP001501074"/>
    </source>
</evidence>
<evidence type="ECO:0000256" key="5">
    <source>
        <dbReference type="ARBA" id="ARBA00038058"/>
    </source>
</evidence>
<comment type="caution">
    <text evidence="10">The sequence shown here is derived from an EMBL/GenBank/DDBJ whole genome shotgun (WGS) entry which is preliminary data.</text>
</comment>
<evidence type="ECO:0000259" key="9">
    <source>
        <dbReference type="PROSITE" id="PS51193"/>
    </source>
</evidence>
<evidence type="ECO:0000256" key="3">
    <source>
        <dbReference type="ARBA" id="ARBA00022801"/>
    </source>
</evidence>
<keyword evidence="10" id="KW-0347">Helicase</keyword>
<organism evidence="10 11">
    <name type="scientific">Kineosporia mesophila</name>
    <dbReference type="NCBI Taxonomy" id="566012"/>
    <lineage>
        <taxon>Bacteria</taxon>
        <taxon>Bacillati</taxon>
        <taxon>Actinomycetota</taxon>
        <taxon>Actinomycetes</taxon>
        <taxon>Kineosporiales</taxon>
        <taxon>Kineosporiaceae</taxon>
        <taxon>Kineosporia</taxon>
    </lineage>
</organism>
<dbReference type="PANTHER" id="PTHR11472">
    <property type="entry name" value="DNA REPAIR DEAD HELICASE RAD3/XP-D SUBFAMILY MEMBER"/>
    <property type="match status" value="1"/>
</dbReference>
<dbReference type="Gene3D" id="3.40.50.300">
    <property type="entry name" value="P-loop containing nucleotide triphosphate hydrolases"/>
    <property type="match status" value="2"/>
</dbReference>
<comment type="cofactor">
    <cofactor evidence="1">
        <name>[4Fe-4S] cluster</name>
        <dbReference type="ChEBI" id="CHEBI:49883"/>
    </cofactor>
</comment>
<keyword evidence="4" id="KW-0067">ATP-binding</keyword>
<sequence length="736" mass="78282">MSSTIDPGHDERIEGENTGAEIEDEAAGDDVADTPARAGRRPPAETTPKKTGGRRRKVTQLLSAAVKEIGGVPREGQVQMAEAVDEAINARKHLLVQAGTGTGKSLGYLVPAVKKAVNSERPVIISTATLALQAQVVERDLPRLAGALTDELGRSPSWQLVKGRRNYVCVHKLAGGFPDEDALFDAPAELPVADQTDRGVSHPAPGTGQTGVTFSAAASRLGREVVRLREWAETTRTGDRDELVPGVSEKAWRQVSVSAHECLGASRCPMAGECHVELARERARDVDIVVTNHALVAIDSFEGRAMLPEHDVLVLDEAHEFADRVTSVTTDEMTPAMVESAARMARRVGVGDTTMLEVAGETLEAVLEDTPAGRLENGVPDGLLASISQIRDSARAVTSSIQQLAKDEKGGDGEGALQVARAAVTEIFDVAERFIQAAAQAQAYDVIWVSRTRRPDGGERVSLHVAPLSVAGLLQERLYSDRTVVLTSATLTIGGNFDSAAGAVGLGGEGAPEWTGLDVGSPFDYPRQGILYLAKHLPQPGRDGASPQAMDELEELIKASGGRTLGLFSSRRAAEAAAEALRERLDLPILCQGDDSMNTLVKEFAADPRTCLFGTLTLWQGVDVPGPSCQLVVVDRIPFPRPDDPLASARQRAVAKAGGNGFMSVAATHAALRLAQGVGRLIRSSDDKGVVAVLDPRLATARYGSFLRASLPPFWTTTDKDVVLKALRRIDEAAQE</sequence>
<dbReference type="GO" id="GO:0004386">
    <property type="term" value="F:helicase activity"/>
    <property type="evidence" value="ECO:0007669"/>
    <property type="project" value="UniProtKB-KW"/>
</dbReference>
<feature type="region of interest" description="Disordered" evidence="8">
    <location>
        <begin position="1"/>
        <end position="56"/>
    </location>
</feature>
<dbReference type="RefSeq" id="WP_231486754.1">
    <property type="nucleotide sequence ID" value="NZ_BAAAZO010000013.1"/>
</dbReference>
<dbReference type="Pfam" id="PF00270">
    <property type="entry name" value="DEAD"/>
    <property type="match status" value="1"/>
</dbReference>
<keyword evidence="2" id="KW-0547">Nucleotide-binding</keyword>
<evidence type="ECO:0000256" key="7">
    <source>
        <dbReference type="ARBA" id="ARBA00048954"/>
    </source>
</evidence>
<dbReference type="SMART" id="SM00491">
    <property type="entry name" value="HELICc2"/>
    <property type="match status" value="1"/>
</dbReference>
<dbReference type="Proteomes" id="UP001501074">
    <property type="component" value="Unassembled WGS sequence"/>
</dbReference>
<comment type="catalytic activity">
    <reaction evidence="7">
        <text>ATP + H2O = ADP + phosphate + H(+)</text>
        <dbReference type="Rhea" id="RHEA:13065"/>
        <dbReference type="ChEBI" id="CHEBI:15377"/>
        <dbReference type="ChEBI" id="CHEBI:15378"/>
        <dbReference type="ChEBI" id="CHEBI:30616"/>
        <dbReference type="ChEBI" id="CHEBI:43474"/>
        <dbReference type="ChEBI" id="CHEBI:456216"/>
        <dbReference type="EC" id="5.6.2.3"/>
    </reaction>
</comment>
<dbReference type="InterPro" id="IPR014001">
    <property type="entry name" value="Helicase_ATP-bd"/>
</dbReference>
<dbReference type="InterPro" id="IPR014013">
    <property type="entry name" value="Helic_SF1/SF2_ATP-bd_DinG/Rad3"/>
</dbReference>
<accession>A0ABP7ATA8</accession>
<comment type="similarity">
    <text evidence="5">Belongs to the helicase family. DinG subfamily.</text>
</comment>
<feature type="domain" description="Helicase ATP-binding" evidence="9">
    <location>
        <begin position="63"/>
        <end position="394"/>
    </location>
</feature>
<dbReference type="SMART" id="SM00487">
    <property type="entry name" value="DEXDc"/>
    <property type="match status" value="1"/>
</dbReference>
<dbReference type="InterPro" id="IPR006555">
    <property type="entry name" value="ATP-dep_Helicase_C"/>
</dbReference>
<reference evidence="11" key="1">
    <citation type="journal article" date="2019" name="Int. J. Syst. Evol. Microbiol.">
        <title>The Global Catalogue of Microorganisms (GCM) 10K type strain sequencing project: providing services to taxonomists for standard genome sequencing and annotation.</title>
        <authorList>
            <consortium name="The Broad Institute Genomics Platform"/>
            <consortium name="The Broad Institute Genome Sequencing Center for Infectious Disease"/>
            <person name="Wu L."/>
            <person name="Ma J."/>
        </authorList>
    </citation>
    <scope>NUCLEOTIDE SEQUENCE [LARGE SCALE GENOMIC DNA]</scope>
    <source>
        <strain evidence="11">JCM 16902</strain>
    </source>
</reference>
<dbReference type="InterPro" id="IPR045028">
    <property type="entry name" value="DinG/Rad3-like"/>
</dbReference>
<evidence type="ECO:0000256" key="6">
    <source>
        <dbReference type="ARBA" id="ARBA00044969"/>
    </source>
</evidence>
<dbReference type="EC" id="5.6.2.3" evidence="6"/>
<dbReference type="InterPro" id="IPR027417">
    <property type="entry name" value="P-loop_NTPase"/>
</dbReference>
<proteinExistence type="inferred from homology"/>
<keyword evidence="3" id="KW-0378">Hydrolase</keyword>
<protein>
    <recommendedName>
        <fullName evidence="6">DNA 5'-3' helicase</fullName>
        <ecNumber evidence="6">5.6.2.3</ecNumber>
    </recommendedName>
</protein>
<evidence type="ECO:0000313" key="10">
    <source>
        <dbReference type="EMBL" id="GAA3639970.1"/>
    </source>
</evidence>
<feature type="compositionally biased region" description="Acidic residues" evidence="8">
    <location>
        <begin position="21"/>
        <end position="32"/>
    </location>
</feature>
<dbReference type="PANTHER" id="PTHR11472:SF34">
    <property type="entry name" value="REGULATOR OF TELOMERE ELONGATION HELICASE 1"/>
    <property type="match status" value="1"/>
</dbReference>
<gene>
    <name evidence="10" type="ORF">GCM10022223_68970</name>
</gene>
<dbReference type="InterPro" id="IPR011545">
    <property type="entry name" value="DEAD/DEAH_box_helicase_dom"/>
</dbReference>
<dbReference type="PROSITE" id="PS51193">
    <property type="entry name" value="HELICASE_ATP_BIND_2"/>
    <property type="match status" value="1"/>
</dbReference>
<name>A0ABP7ATA8_9ACTN</name>
<evidence type="ECO:0000256" key="8">
    <source>
        <dbReference type="SAM" id="MobiDB-lite"/>
    </source>
</evidence>
<dbReference type="SUPFAM" id="SSF52540">
    <property type="entry name" value="P-loop containing nucleoside triphosphate hydrolases"/>
    <property type="match status" value="1"/>
</dbReference>
<evidence type="ECO:0000256" key="4">
    <source>
        <dbReference type="ARBA" id="ARBA00022840"/>
    </source>
</evidence>
<dbReference type="EMBL" id="BAAAZO010000013">
    <property type="protein sequence ID" value="GAA3639970.1"/>
    <property type="molecule type" value="Genomic_DNA"/>
</dbReference>
<keyword evidence="11" id="KW-1185">Reference proteome</keyword>
<evidence type="ECO:0000256" key="2">
    <source>
        <dbReference type="ARBA" id="ARBA00022741"/>
    </source>
</evidence>
<dbReference type="Pfam" id="PF13307">
    <property type="entry name" value="Helicase_C_2"/>
    <property type="match status" value="1"/>
</dbReference>
<evidence type="ECO:0000256" key="1">
    <source>
        <dbReference type="ARBA" id="ARBA00001966"/>
    </source>
</evidence>